<evidence type="ECO:0000313" key="2">
    <source>
        <dbReference type="Proteomes" id="UP000751190"/>
    </source>
</evidence>
<keyword evidence="2" id="KW-1185">Reference proteome</keyword>
<organism evidence="1 2">
    <name type="scientific">Diacronema lutheri</name>
    <name type="common">Unicellular marine alga</name>
    <name type="synonym">Monochrysis lutheri</name>
    <dbReference type="NCBI Taxonomy" id="2081491"/>
    <lineage>
        <taxon>Eukaryota</taxon>
        <taxon>Haptista</taxon>
        <taxon>Haptophyta</taxon>
        <taxon>Pavlovophyceae</taxon>
        <taxon>Pavlovales</taxon>
        <taxon>Pavlovaceae</taxon>
        <taxon>Diacronema</taxon>
    </lineage>
</organism>
<name>A0A8J5XPY6_DIALT</name>
<reference evidence="1" key="1">
    <citation type="submission" date="2021-05" db="EMBL/GenBank/DDBJ databases">
        <title>The genome of the haptophyte Pavlova lutheri (Diacronema luteri, Pavlovales) - a model for lipid biosynthesis in eukaryotic algae.</title>
        <authorList>
            <person name="Hulatt C.J."/>
            <person name="Posewitz M.C."/>
        </authorList>
    </citation>
    <scope>NUCLEOTIDE SEQUENCE</scope>
    <source>
        <strain evidence="1">NIVA-4/92</strain>
    </source>
</reference>
<evidence type="ECO:0000313" key="1">
    <source>
        <dbReference type="EMBL" id="KAG8469408.1"/>
    </source>
</evidence>
<sequence>MVRGKVANSTVAQKLHELLRTVDAPLARSVEPDDAEDRQRVSCRLWMNAMPSRVPAAGLEQAATARAFAYKATAKTAADKRHFRMPNDVKTYTNALYTRGNRTRS</sequence>
<protein>
    <submittedName>
        <fullName evidence="1">Uncharacterized protein</fullName>
    </submittedName>
</protein>
<gene>
    <name evidence="1" type="ORF">KFE25_005863</name>
</gene>
<comment type="caution">
    <text evidence="1">The sequence shown here is derived from an EMBL/GenBank/DDBJ whole genome shotgun (WGS) entry which is preliminary data.</text>
</comment>
<dbReference type="AlphaFoldDB" id="A0A8J5XPY6"/>
<dbReference type="Proteomes" id="UP000751190">
    <property type="component" value="Unassembled WGS sequence"/>
</dbReference>
<accession>A0A8J5XPY6</accession>
<dbReference type="EMBL" id="JAGTXO010000002">
    <property type="protein sequence ID" value="KAG8469408.1"/>
    <property type="molecule type" value="Genomic_DNA"/>
</dbReference>
<proteinExistence type="predicted"/>